<gene>
    <name evidence="3" type="ORF">GCM10009787_12160</name>
</gene>
<feature type="region of interest" description="Disordered" evidence="1">
    <location>
        <begin position="74"/>
        <end position="112"/>
    </location>
</feature>
<dbReference type="SUPFAM" id="SSF47413">
    <property type="entry name" value="lambda repressor-like DNA-binding domains"/>
    <property type="match status" value="1"/>
</dbReference>
<keyword evidence="4" id="KW-1185">Reference proteome</keyword>
<dbReference type="PROSITE" id="PS50943">
    <property type="entry name" value="HTH_CROC1"/>
    <property type="match status" value="1"/>
</dbReference>
<organism evidence="3 4">
    <name type="scientific">Streptomyces bangladeshensis</name>
    <dbReference type="NCBI Taxonomy" id="295352"/>
    <lineage>
        <taxon>Bacteria</taxon>
        <taxon>Bacillati</taxon>
        <taxon>Actinomycetota</taxon>
        <taxon>Actinomycetes</taxon>
        <taxon>Kitasatosporales</taxon>
        <taxon>Streptomycetaceae</taxon>
        <taxon>Streptomyces</taxon>
    </lineage>
</organism>
<reference evidence="3 4" key="1">
    <citation type="journal article" date="2019" name="Int. J. Syst. Evol. Microbiol.">
        <title>The Global Catalogue of Microorganisms (GCM) 10K type strain sequencing project: providing services to taxonomists for standard genome sequencing and annotation.</title>
        <authorList>
            <consortium name="The Broad Institute Genomics Platform"/>
            <consortium name="The Broad Institute Genome Sequencing Center for Infectious Disease"/>
            <person name="Wu L."/>
            <person name="Ma J."/>
        </authorList>
    </citation>
    <scope>NUCLEOTIDE SEQUENCE [LARGE SCALE GENOMIC DNA]</scope>
    <source>
        <strain evidence="3 4">JCM 14924</strain>
    </source>
</reference>
<protein>
    <recommendedName>
        <fullName evidence="2">HTH cro/C1-type domain-containing protein</fullName>
    </recommendedName>
</protein>
<accession>A0ABN3BCG8</accession>
<name>A0ABN3BCG8_9ACTN</name>
<evidence type="ECO:0000313" key="4">
    <source>
        <dbReference type="Proteomes" id="UP001501391"/>
    </source>
</evidence>
<comment type="caution">
    <text evidence="3">The sequence shown here is derived from an EMBL/GenBank/DDBJ whole genome shotgun (WGS) entry which is preliminary data.</text>
</comment>
<dbReference type="InterPro" id="IPR001387">
    <property type="entry name" value="Cro/C1-type_HTH"/>
</dbReference>
<dbReference type="RefSeq" id="WP_346162228.1">
    <property type="nucleotide sequence ID" value="NZ_BAAAOQ010000003.1"/>
</dbReference>
<dbReference type="Pfam" id="PF13560">
    <property type="entry name" value="HTH_31"/>
    <property type="match status" value="1"/>
</dbReference>
<dbReference type="EMBL" id="BAAAOQ010000003">
    <property type="protein sequence ID" value="GAA2192842.1"/>
    <property type="molecule type" value="Genomic_DNA"/>
</dbReference>
<proteinExistence type="predicted"/>
<evidence type="ECO:0000259" key="2">
    <source>
        <dbReference type="PROSITE" id="PS50943"/>
    </source>
</evidence>
<evidence type="ECO:0000256" key="1">
    <source>
        <dbReference type="SAM" id="MobiDB-lite"/>
    </source>
</evidence>
<dbReference type="InterPro" id="IPR010982">
    <property type="entry name" value="Lambda_DNA-bd_dom_sf"/>
</dbReference>
<feature type="domain" description="HTH cro/C1-type" evidence="2">
    <location>
        <begin position="14"/>
        <end position="46"/>
    </location>
</feature>
<sequence length="173" mass="19097">MEPERDWKRLGDAFAEARKAADLTQVEVAERLSVTRTPIQAIERGRQANGSAFTKVTATMRAYARLLGWTEDSPARILRGEEPEPASQPTAAPGSESGSDLPPAVDRELRSGKTLDHTVVHLGGEDDDTRIIVVLKGAEDISEEELDELWKKWSKTRRHIQAIPGESDTPQDS</sequence>
<evidence type="ECO:0000313" key="3">
    <source>
        <dbReference type="EMBL" id="GAA2192842.1"/>
    </source>
</evidence>
<dbReference type="CDD" id="cd00093">
    <property type="entry name" value="HTH_XRE"/>
    <property type="match status" value="1"/>
</dbReference>
<dbReference type="Gene3D" id="1.10.260.40">
    <property type="entry name" value="lambda repressor-like DNA-binding domains"/>
    <property type="match status" value="1"/>
</dbReference>
<dbReference type="Proteomes" id="UP001501391">
    <property type="component" value="Unassembled WGS sequence"/>
</dbReference>
<dbReference type="SMART" id="SM00530">
    <property type="entry name" value="HTH_XRE"/>
    <property type="match status" value="1"/>
</dbReference>